<protein>
    <submittedName>
        <fullName evidence="4">YebC-like protein</fullName>
    </submittedName>
</protein>
<evidence type="ECO:0000256" key="1">
    <source>
        <dbReference type="ARBA" id="ARBA00008724"/>
    </source>
</evidence>
<dbReference type="InterPro" id="IPR029072">
    <property type="entry name" value="YebC-like"/>
</dbReference>
<dbReference type="InterPro" id="IPR017856">
    <property type="entry name" value="Integrase-like_N"/>
</dbReference>
<evidence type="ECO:0000313" key="5">
    <source>
        <dbReference type="Proteomes" id="UP000054007"/>
    </source>
</evidence>
<reference evidence="4 5" key="1">
    <citation type="journal article" date="2015" name="Fungal Genet. Biol.">
        <title>Evolution of novel wood decay mechanisms in Agaricales revealed by the genome sequences of Fistulina hepatica and Cylindrobasidium torrendii.</title>
        <authorList>
            <person name="Floudas D."/>
            <person name="Held B.W."/>
            <person name="Riley R."/>
            <person name="Nagy L.G."/>
            <person name="Koehler G."/>
            <person name="Ransdell A.S."/>
            <person name="Younus H."/>
            <person name="Chow J."/>
            <person name="Chiniquy J."/>
            <person name="Lipzen A."/>
            <person name="Tritt A."/>
            <person name="Sun H."/>
            <person name="Haridas S."/>
            <person name="LaButti K."/>
            <person name="Ohm R.A."/>
            <person name="Kues U."/>
            <person name="Blanchette R.A."/>
            <person name="Grigoriev I.V."/>
            <person name="Minto R.E."/>
            <person name="Hibbett D.S."/>
        </authorList>
    </citation>
    <scope>NUCLEOTIDE SEQUENCE [LARGE SCALE GENOMIC DNA]</scope>
    <source>
        <strain evidence="4 5">FP15055 ss-10</strain>
    </source>
</reference>
<dbReference type="PANTHER" id="PTHR12532">
    <property type="entry name" value="TRANSLATIONAL ACTIVATOR OF CYTOCHROME C OXIDASE 1"/>
    <property type="match status" value="1"/>
</dbReference>
<organism evidence="4 5">
    <name type="scientific">Cylindrobasidium torrendii FP15055 ss-10</name>
    <dbReference type="NCBI Taxonomy" id="1314674"/>
    <lineage>
        <taxon>Eukaryota</taxon>
        <taxon>Fungi</taxon>
        <taxon>Dikarya</taxon>
        <taxon>Basidiomycota</taxon>
        <taxon>Agaricomycotina</taxon>
        <taxon>Agaricomycetes</taxon>
        <taxon>Agaricomycetidae</taxon>
        <taxon>Agaricales</taxon>
        <taxon>Marasmiineae</taxon>
        <taxon>Physalacriaceae</taxon>
        <taxon>Cylindrobasidium</taxon>
    </lineage>
</organism>
<dbReference type="Proteomes" id="UP000054007">
    <property type="component" value="Unassembled WGS sequence"/>
</dbReference>
<gene>
    <name evidence="4" type="ORF">CYLTODRAFT_392093</name>
</gene>
<dbReference type="Pfam" id="PF20772">
    <property type="entry name" value="TACO1_YebC_N"/>
    <property type="match status" value="1"/>
</dbReference>
<sequence length="270" mass="29518">MLRLLPRSLARPTPTRLFSTSQTLLAGHNKWSKIQGKKGIADRNRGVALTKARRDIVIAVRSGGNSIDPEKNPALAVVLRRLKDSDIPKDNIERALAGALKSDEKAGDTVLYEAMACGTVGVLIECLTNNPTRTIQDIRTILSRNNARIAPVKFMFQQTGVVRVALEDPTQQEALAEKAFDGGALDFQESTEDDGKVEVEFICEPASVSALTQVIMSSGHPCELVKSEIVYRPQDPVESVDEEVEGNMGQLMAVLEDNEDVSRVFTTLDD</sequence>
<dbReference type="Gene3D" id="1.10.10.200">
    <property type="match status" value="1"/>
</dbReference>
<dbReference type="AlphaFoldDB" id="A0A0D7BIF2"/>
<dbReference type="STRING" id="1314674.A0A0D7BIF2"/>
<comment type="similarity">
    <text evidence="1">Belongs to the TACO1 family.</text>
</comment>
<name>A0A0D7BIF2_9AGAR</name>
<dbReference type="SUPFAM" id="SSF75625">
    <property type="entry name" value="YebC-like"/>
    <property type="match status" value="1"/>
</dbReference>
<accession>A0A0D7BIF2</accession>
<evidence type="ECO:0000259" key="2">
    <source>
        <dbReference type="Pfam" id="PF01709"/>
    </source>
</evidence>
<dbReference type="InterPro" id="IPR049083">
    <property type="entry name" value="TACO1_YebC_N"/>
</dbReference>
<dbReference type="InterPro" id="IPR048300">
    <property type="entry name" value="TACO1_YebC-like_2nd/3rd_dom"/>
</dbReference>
<dbReference type="HAMAP" id="MF_00693">
    <property type="entry name" value="Transcrip_reg_TACO1"/>
    <property type="match status" value="1"/>
</dbReference>
<proteinExistence type="inferred from homology"/>
<dbReference type="Pfam" id="PF01709">
    <property type="entry name" value="Transcrip_reg"/>
    <property type="match status" value="1"/>
</dbReference>
<dbReference type="OrthoDB" id="2017544at2759"/>
<feature type="non-terminal residue" evidence="4">
    <location>
        <position position="1"/>
    </location>
</feature>
<evidence type="ECO:0000259" key="3">
    <source>
        <dbReference type="Pfam" id="PF20772"/>
    </source>
</evidence>
<feature type="domain" description="TACO1/YebC-like N-terminal" evidence="3">
    <location>
        <begin position="29"/>
        <end position="99"/>
    </location>
</feature>
<dbReference type="PANTHER" id="PTHR12532:SF0">
    <property type="entry name" value="TRANSLATIONAL ACTIVATOR OF CYTOCHROME C OXIDASE 1"/>
    <property type="match status" value="1"/>
</dbReference>
<dbReference type="InterPro" id="IPR002876">
    <property type="entry name" value="Transcrip_reg_TACO1-like"/>
</dbReference>
<evidence type="ECO:0000313" key="4">
    <source>
        <dbReference type="EMBL" id="KIY70333.1"/>
    </source>
</evidence>
<keyword evidence="5" id="KW-1185">Reference proteome</keyword>
<dbReference type="EMBL" id="KN880469">
    <property type="protein sequence ID" value="KIY70333.1"/>
    <property type="molecule type" value="Genomic_DNA"/>
</dbReference>
<dbReference type="InterPro" id="IPR026564">
    <property type="entry name" value="Transcrip_reg_TACO1-like_dom3"/>
</dbReference>
<dbReference type="Gene3D" id="3.30.70.980">
    <property type="match status" value="2"/>
</dbReference>
<feature type="domain" description="TACO1/YebC-like second and third" evidence="2">
    <location>
        <begin position="109"/>
        <end position="267"/>
    </location>
</feature>
<dbReference type="GO" id="GO:0005739">
    <property type="term" value="C:mitochondrion"/>
    <property type="evidence" value="ECO:0007669"/>
    <property type="project" value="TreeGrafter"/>
</dbReference>